<evidence type="ECO:0000256" key="2">
    <source>
        <dbReference type="ARBA" id="ARBA00022801"/>
    </source>
</evidence>
<dbReference type="Proteomes" id="UP000192596">
    <property type="component" value="Unassembled WGS sequence"/>
</dbReference>
<evidence type="ECO:0000256" key="1">
    <source>
        <dbReference type="ARBA" id="ARBA00022722"/>
    </source>
</evidence>
<dbReference type="InterPro" id="IPR027521">
    <property type="entry name" value="Usb1"/>
</dbReference>
<evidence type="ECO:0000313" key="8">
    <source>
        <dbReference type="Proteomes" id="UP000192596"/>
    </source>
</evidence>
<evidence type="ECO:0000256" key="4">
    <source>
        <dbReference type="ARBA" id="ARBA00023242"/>
    </source>
</evidence>
<dbReference type="HAMAP" id="MF_03040">
    <property type="entry name" value="USB1"/>
    <property type="match status" value="1"/>
</dbReference>
<dbReference type="InParanoid" id="A0A1V8SF55"/>
<dbReference type="GO" id="GO:0016829">
    <property type="term" value="F:lyase activity"/>
    <property type="evidence" value="ECO:0007669"/>
    <property type="project" value="UniProtKB-KW"/>
</dbReference>
<evidence type="ECO:0000256" key="3">
    <source>
        <dbReference type="ARBA" id="ARBA00023239"/>
    </source>
</evidence>
<evidence type="ECO:0000256" key="6">
    <source>
        <dbReference type="SAM" id="MobiDB-lite"/>
    </source>
</evidence>
<evidence type="ECO:0000256" key="5">
    <source>
        <dbReference type="HAMAP-Rule" id="MF_03040"/>
    </source>
</evidence>
<accession>A0A1V8SF55</accession>
<dbReference type="EC" id="3.1.4.-" evidence="5"/>
<comment type="similarity">
    <text evidence="5">Belongs to the 2H phosphoesterase superfamily. USB1 family.</text>
</comment>
<protein>
    <recommendedName>
        <fullName evidence="5">U6 snRNA phosphodiesterase</fullName>
        <ecNumber evidence="5">3.1.4.-</ecNumber>
    </recommendedName>
</protein>
<feature type="region of interest" description="Disordered" evidence="6">
    <location>
        <begin position="1"/>
        <end position="44"/>
    </location>
</feature>
<sequence length="315" mass="34736">MGLVDYSDSDGEAEDTHTGVMPPAKKRKTTQASNGGATELPPLPSAFRDLYSSNVRTSVQDDPTLHGGRQRVIPHVEGNWATHIFIEWLPDQNENYALQESMRLIDRSLNESSRTSRAIHTLLRNDLGVPIPLHVSLSRTLMLKAEQRDAFLARCRAAASSVTAFELKLETLQWHPNEDRTRWFLIVQVSSPDAALSSLVESLNSVAAEFNQPLLYEDEDATSSVTPSASRIADSGATTTRVVSQKFHISIAWSLEPPPTAGPTNTETVQQTQTDGRFLMRALAEYRVPAKGLKVRIGQDVTAIPLRVRRGSAVQ</sequence>
<comment type="subcellular location">
    <subcellularLocation>
        <location evidence="5">Nucleus</location>
    </subcellularLocation>
</comment>
<dbReference type="STRING" id="1507870.A0A1V8SF55"/>
<proteinExistence type="inferred from homology"/>
<organism evidence="7 8">
    <name type="scientific">Cryoendolithus antarcticus</name>
    <dbReference type="NCBI Taxonomy" id="1507870"/>
    <lineage>
        <taxon>Eukaryota</taxon>
        <taxon>Fungi</taxon>
        <taxon>Dikarya</taxon>
        <taxon>Ascomycota</taxon>
        <taxon>Pezizomycotina</taxon>
        <taxon>Dothideomycetes</taxon>
        <taxon>Dothideomycetidae</taxon>
        <taxon>Cladosporiales</taxon>
        <taxon>Cladosporiaceae</taxon>
        <taxon>Cryoendolithus</taxon>
    </lineage>
</organism>
<dbReference type="Gene3D" id="3.90.1140.10">
    <property type="entry name" value="Cyclic phosphodiesterase"/>
    <property type="match status" value="1"/>
</dbReference>
<feature type="active site" description="Proton donor/acceptor" evidence="5">
    <location>
        <position position="248"/>
    </location>
</feature>
<feature type="active site" description="Proton donor/acceptor" evidence="5">
    <location>
        <position position="134"/>
    </location>
</feature>
<dbReference type="Pfam" id="PF09749">
    <property type="entry name" value="HVSL"/>
    <property type="match status" value="1"/>
</dbReference>
<dbReference type="GO" id="GO:0005634">
    <property type="term" value="C:nucleus"/>
    <property type="evidence" value="ECO:0007669"/>
    <property type="project" value="UniProtKB-SubCell"/>
</dbReference>
<keyword evidence="4 5" id="KW-0539">Nucleus</keyword>
<dbReference type="GO" id="GO:1990838">
    <property type="term" value="F:poly(U)-specific exoribonuclease activity, producing 3' uridine cyclic phosphate ends"/>
    <property type="evidence" value="ECO:0007669"/>
    <property type="project" value="UniProtKB-UniRule"/>
</dbReference>
<comment type="function">
    <text evidence="5">Phosphodiesterase responsible for the U6 snRNA 3' end processing. Acts as an exoribonuclease (RNase) responsible for trimming the poly(U) tract of the last nucleotides in the pre-U6 snRNA molecule, leading to the formation of mature U6 snRNA.</text>
</comment>
<keyword evidence="8" id="KW-1185">Reference proteome</keyword>
<keyword evidence="1 5" id="KW-0540">Nuclease</keyword>
<comment type="caution">
    <text evidence="7">The sequence shown here is derived from an EMBL/GenBank/DDBJ whole genome shotgun (WGS) entry which is preliminary data.</text>
</comment>
<dbReference type="GO" id="GO:0034477">
    <property type="term" value="P:U6 snRNA 3'-end processing"/>
    <property type="evidence" value="ECO:0007669"/>
    <property type="project" value="UniProtKB-UniRule"/>
</dbReference>
<keyword evidence="3" id="KW-0456">Lyase</keyword>
<dbReference type="FunCoup" id="A0A1V8SF55">
    <property type="interactions" value="35"/>
</dbReference>
<dbReference type="EMBL" id="NAJO01000051">
    <property type="protein sequence ID" value="OQN97782.1"/>
    <property type="molecule type" value="Genomic_DNA"/>
</dbReference>
<dbReference type="PANTHER" id="PTHR13522:SF3">
    <property type="entry name" value="U6 SNRNA PHOSPHODIESTERASE 1"/>
    <property type="match status" value="1"/>
</dbReference>
<dbReference type="OrthoDB" id="49151at2759"/>
<keyword evidence="2 5" id="KW-0378">Hydrolase</keyword>
<evidence type="ECO:0000313" key="7">
    <source>
        <dbReference type="EMBL" id="OQN97782.1"/>
    </source>
</evidence>
<dbReference type="AlphaFoldDB" id="A0A1V8SF55"/>
<dbReference type="PANTHER" id="PTHR13522">
    <property type="entry name" value="U6 SNRNA PHOSPHODIESTERASE 1"/>
    <property type="match status" value="1"/>
</dbReference>
<gene>
    <name evidence="5" type="primary">USB1</name>
    <name evidence="7" type="ORF">B0A48_16103</name>
</gene>
<name>A0A1V8SF55_9PEZI</name>
<reference evidence="8" key="1">
    <citation type="submission" date="2017-03" db="EMBL/GenBank/DDBJ databases">
        <title>Genomes of endolithic fungi from Antarctica.</title>
        <authorList>
            <person name="Coleine C."/>
            <person name="Masonjones S."/>
            <person name="Stajich J.E."/>
        </authorList>
    </citation>
    <scope>NUCLEOTIDE SEQUENCE [LARGE SCALE GENOMIC DNA]</scope>
    <source>
        <strain evidence="8">CCFEE 5527</strain>
    </source>
</reference>